<dbReference type="Proteomes" id="UP000070400">
    <property type="component" value="Unassembled WGS sequence"/>
</dbReference>
<dbReference type="EMBL" id="LHXX01000010">
    <property type="protein sequence ID" value="KXB02624.1"/>
    <property type="molecule type" value="Genomic_DNA"/>
</dbReference>
<accession>A0A133V875</accession>
<protein>
    <recommendedName>
        <fullName evidence="3">Transcription elongation factor Spt5</fullName>
    </recommendedName>
</protein>
<dbReference type="InterPro" id="IPR005100">
    <property type="entry name" value="NGN-domain"/>
</dbReference>
<evidence type="ECO:0000256" key="1">
    <source>
        <dbReference type="ARBA" id="ARBA00023015"/>
    </source>
</evidence>
<keyword evidence="2" id="KW-0804">Transcription</keyword>
<name>A0A133V875_9EURY</name>
<dbReference type="GO" id="GO:0003746">
    <property type="term" value="F:translation elongation factor activity"/>
    <property type="evidence" value="ECO:0007669"/>
    <property type="project" value="InterPro"/>
</dbReference>
<dbReference type="InterPro" id="IPR011590">
    <property type="entry name" value="Spt5_arc"/>
</dbReference>
<dbReference type="InterPro" id="IPR006645">
    <property type="entry name" value="NGN-like_dom"/>
</dbReference>
<dbReference type="InterPro" id="IPR014722">
    <property type="entry name" value="Rib_uL2_dom2"/>
</dbReference>
<dbReference type="SUPFAM" id="SSF50104">
    <property type="entry name" value="Translation proteins SH3-like domain"/>
    <property type="match status" value="1"/>
</dbReference>
<keyword evidence="6" id="KW-1185">Reference proteome</keyword>
<evidence type="ECO:0000313" key="5">
    <source>
        <dbReference type="EMBL" id="KXB02624.1"/>
    </source>
</evidence>
<evidence type="ECO:0000256" key="3">
    <source>
        <dbReference type="NCBIfam" id="TIGR00405"/>
    </source>
</evidence>
<dbReference type="Gene3D" id="2.30.30.30">
    <property type="match status" value="1"/>
</dbReference>
<dbReference type="Gene3D" id="3.30.70.940">
    <property type="entry name" value="NusG, N-terminal domain"/>
    <property type="match status" value="1"/>
</dbReference>
<reference evidence="5 6" key="1">
    <citation type="journal article" date="2016" name="Sci. Rep.">
        <title>Metabolic traits of an uncultured archaeal lineage -MSBL1- from brine pools of the Red Sea.</title>
        <authorList>
            <person name="Mwirichia R."/>
            <person name="Alam I."/>
            <person name="Rashid M."/>
            <person name="Vinu M."/>
            <person name="Ba-Alawi W."/>
            <person name="Anthony Kamau A."/>
            <person name="Kamanda Ngugi D."/>
            <person name="Goker M."/>
            <person name="Klenk H.P."/>
            <person name="Bajic V."/>
            <person name="Stingl U."/>
        </authorList>
    </citation>
    <scope>NUCLEOTIDE SEQUENCE [LARGE SCALE GENOMIC DNA]</scope>
    <source>
        <strain evidence="5">SCGC-AAA261D19</strain>
    </source>
</reference>
<evidence type="ECO:0000313" key="6">
    <source>
        <dbReference type="Proteomes" id="UP000070400"/>
    </source>
</evidence>
<dbReference type="SMART" id="SM00738">
    <property type="entry name" value="NGN"/>
    <property type="match status" value="1"/>
</dbReference>
<gene>
    <name evidence="5" type="ORF">AKJ43_01255</name>
</gene>
<keyword evidence="1" id="KW-0805">Transcription regulation</keyword>
<proteinExistence type="predicted"/>
<dbReference type="AlphaFoldDB" id="A0A133V875"/>
<dbReference type="InterPro" id="IPR008991">
    <property type="entry name" value="Translation_prot_SH3-like_sf"/>
</dbReference>
<feature type="domain" description="NusG-like N-terminal" evidence="4">
    <location>
        <begin position="26"/>
        <end position="110"/>
    </location>
</feature>
<comment type="caution">
    <text evidence="5">The sequence shown here is derived from an EMBL/GenBank/DDBJ whole genome shotgun (WGS) entry which is preliminary data.</text>
</comment>
<dbReference type="GO" id="GO:0006354">
    <property type="term" value="P:DNA-templated transcription elongation"/>
    <property type="evidence" value="ECO:0007669"/>
    <property type="project" value="InterPro"/>
</dbReference>
<evidence type="ECO:0000256" key="2">
    <source>
        <dbReference type="ARBA" id="ARBA00023163"/>
    </source>
</evidence>
<evidence type="ECO:0000259" key="4">
    <source>
        <dbReference type="SMART" id="SM00738"/>
    </source>
</evidence>
<dbReference type="NCBIfam" id="TIGR00405">
    <property type="entry name" value="KOW_elon_Spt5"/>
    <property type="match status" value="1"/>
</dbReference>
<organism evidence="5 6">
    <name type="scientific">candidate division MSBL1 archaeon SCGC-AAA261D19</name>
    <dbReference type="NCBI Taxonomy" id="1698273"/>
    <lineage>
        <taxon>Archaea</taxon>
        <taxon>Methanobacteriati</taxon>
        <taxon>Methanobacteriota</taxon>
        <taxon>candidate division MSBL1</taxon>
    </lineage>
</organism>
<sequence>MGFDAHKSGFFLSAVKVSRTQGTDSESEIFAVKTVLGREKEVADLICGQATYRGLPVKAIVVSPETDGYIYVEAPDVTDVLQATENVRTARKVIGRPASSEDVKRLLNPRPLVARVSYGDAVEITKGEFAGERGRITGVSHSEDEATVELDTSVVPVSVTVGVGSVRRL</sequence>
<dbReference type="Pfam" id="PF03439">
    <property type="entry name" value="Spt5-NGN"/>
    <property type="match status" value="1"/>
</dbReference>
<dbReference type="InterPro" id="IPR036735">
    <property type="entry name" value="NGN_dom_sf"/>
</dbReference>